<dbReference type="Proteomes" id="UP000003786">
    <property type="component" value="Chromosome 2"/>
</dbReference>
<evidence type="ECO:0000313" key="3">
    <source>
        <dbReference type="EMBL" id="BAM39742.1"/>
    </source>
</evidence>
<evidence type="ECO:0000313" key="4">
    <source>
        <dbReference type="Proteomes" id="UP000003786"/>
    </source>
</evidence>
<dbReference type="OrthoDB" id="361414at2759"/>
<dbReference type="VEuPathDB" id="PiroplasmaDB:TOT_020000015"/>
<evidence type="ECO:0000256" key="1">
    <source>
        <dbReference type="SAM" id="Coils"/>
    </source>
</evidence>
<proteinExistence type="predicted"/>
<keyword evidence="1" id="KW-0175">Coiled coil</keyword>
<feature type="region of interest" description="Disordered" evidence="2">
    <location>
        <begin position="400"/>
        <end position="503"/>
    </location>
</feature>
<feature type="compositionally biased region" description="Acidic residues" evidence="2">
    <location>
        <begin position="442"/>
        <end position="457"/>
    </location>
</feature>
<reference evidence="3 4" key="1">
    <citation type="journal article" date="2012" name="MBio">
        <title>Comparative genome analysis of three eukaryotic parasites with differing abilities to transform leukocytes reveals key mediators of Theileria-induced leukocyte transformation.</title>
        <authorList>
            <person name="Hayashida K."/>
            <person name="Hara Y."/>
            <person name="Abe T."/>
            <person name="Yamasaki C."/>
            <person name="Toyoda A."/>
            <person name="Kosuge T."/>
            <person name="Suzuki Y."/>
            <person name="Sato Y."/>
            <person name="Kawashima S."/>
            <person name="Katayama T."/>
            <person name="Wakaguri H."/>
            <person name="Inoue N."/>
            <person name="Homma K."/>
            <person name="Tada-Umezaki M."/>
            <person name="Yagi Y."/>
            <person name="Fujii Y."/>
            <person name="Habara T."/>
            <person name="Kanehisa M."/>
            <person name="Watanabe H."/>
            <person name="Ito K."/>
            <person name="Gojobori T."/>
            <person name="Sugawara H."/>
            <person name="Imanishi T."/>
            <person name="Weir W."/>
            <person name="Gardner M."/>
            <person name="Pain A."/>
            <person name="Shiels B."/>
            <person name="Hattori M."/>
            <person name="Nene V."/>
            <person name="Sugimoto C."/>
        </authorList>
    </citation>
    <scope>NUCLEOTIDE SEQUENCE [LARGE SCALE GENOMIC DNA]</scope>
    <source>
        <strain evidence="3 4">Shintoku</strain>
    </source>
</reference>
<accession>J4CCP3</accession>
<feature type="compositionally biased region" description="Acidic residues" evidence="2">
    <location>
        <begin position="407"/>
        <end position="432"/>
    </location>
</feature>
<feature type="compositionally biased region" description="Basic and acidic residues" evidence="2">
    <location>
        <begin position="487"/>
        <end position="503"/>
    </location>
</feature>
<dbReference type="OMA" id="IVQCYER"/>
<feature type="compositionally biased region" description="Acidic residues" evidence="2">
    <location>
        <begin position="465"/>
        <end position="486"/>
    </location>
</feature>
<gene>
    <name evidence="3" type="ORF">TOT_020000015</name>
</gene>
<dbReference type="EMBL" id="AP011947">
    <property type="protein sequence ID" value="BAM39742.1"/>
    <property type="molecule type" value="Genomic_DNA"/>
</dbReference>
<sequence length="893" mass="104251">MSDKGVGIKFKKLSEIYSVTINTTADLLVLSNKILEDTDTIVRSLNDIKDGDVPLENDFIKLVDILRNENESKPLKMSKKLAYLVMSECMTRNEVEFWKILISRMYLRGIREILVQALIKYLSNTVKENEEEEYKELRVLLNTEATRGICCKVLKYLAKFMYIEKVENEYIVCADNHKYYNMIRRTISIMTSSMVQGTNAEIGYTVFTLFHPYNHANVPCLIKFMMIDVFAEEVKIKLLLYMAVIYADARKTRMIHATVLAYLAACMARILRYTKLSPKHTAPNISSLVTKGITENLQTMDPMKRLSAMTVAEAYSVFLANNANTEEPIVLNFGKNWKTVTPVMMYLGAHKSRVIINPNFAKIKKELQAQQQRGRPRGNINSTIYQVVSEMERSRSIGERALFGAESQDEDESVREESIEEGSSEGEDEDQRVDESKRMSEDENEGEEDIESYEESDNDYRGEEGMEEDMREEEQEHEEVEVEEEEGTKRKGSKEGKAQRDNGEGENRIFLDYIFKEVPSIEAKTVEGRVKETWLKPPQHIVQCYERLLSKPARGDVDYENINEHELDRVEEETVENKILRVSQTLIWLPRVIRKNETILEKYAVPLSVALLKLKDLELYKEKLEEIARVHGSKVSEPERELIEVASKDPEDLILVSLVLMSFYSPYKVLRHYTEHMFDREVTVNSKLKMMLCIQYTLMGYLEQMDGEELMKKVLERGMRFKVESEERIERLETIRERKTEEEMELKLREGTMKMVKYKETKKKAGEDEEMEEETSESKESKEIKKKQWRPSKIMKQKYLETMMKLLLNSLRIYKKIREEEEDTTDEEVAATIVQTIGILIKMNEKEVENAEEIEEMVEYFSQIEGDLKFKDSVKLVEQALKTRQIEQIRIMK</sequence>
<dbReference type="eggNOG" id="ENOG502TN37">
    <property type="taxonomic scope" value="Eukaryota"/>
</dbReference>
<name>J4CCP3_THEOR</name>
<evidence type="ECO:0000256" key="2">
    <source>
        <dbReference type="SAM" id="MobiDB-lite"/>
    </source>
</evidence>
<keyword evidence="4" id="KW-1185">Reference proteome</keyword>
<feature type="coiled-coil region" evidence="1">
    <location>
        <begin position="722"/>
        <end position="749"/>
    </location>
</feature>
<protein>
    <submittedName>
        <fullName evidence="3">Uncharacterized protein</fullName>
    </submittedName>
</protein>
<feature type="region of interest" description="Disordered" evidence="2">
    <location>
        <begin position="760"/>
        <end position="787"/>
    </location>
</feature>
<dbReference type="KEGG" id="tot:TOT_020000015"/>
<organism evidence="3 4">
    <name type="scientific">Theileria orientalis strain Shintoku</name>
    <dbReference type="NCBI Taxonomy" id="869250"/>
    <lineage>
        <taxon>Eukaryota</taxon>
        <taxon>Sar</taxon>
        <taxon>Alveolata</taxon>
        <taxon>Apicomplexa</taxon>
        <taxon>Aconoidasida</taxon>
        <taxon>Piroplasmida</taxon>
        <taxon>Theileriidae</taxon>
        <taxon>Theileria</taxon>
    </lineage>
</organism>
<dbReference type="AlphaFoldDB" id="J4CCP3"/>
<dbReference type="RefSeq" id="XP_009690043.1">
    <property type="nucleotide sequence ID" value="XM_009691748.1"/>
</dbReference>
<dbReference type="GeneID" id="20714204"/>